<dbReference type="EMBL" id="FR824188">
    <property type="protein sequence ID" value="CCA22092.1"/>
    <property type="molecule type" value="Genomic_DNA"/>
</dbReference>
<reference evidence="1" key="2">
    <citation type="submission" date="2011-02" db="EMBL/GenBank/DDBJ databases">
        <authorList>
            <person name="MacLean D."/>
        </authorList>
    </citation>
    <scope>NUCLEOTIDE SEQUENCE</scope>
</reference>
<sequence>MVRDTYNQHIFFWRPDSISVKMQILIEWPFTLNARCSLALLDYISINTNDNKFLKA</sequence>
<gene>
    <name evidence="1" type="primary">AlNc14C143G7317</name>
    <name evidence="1" type="ORF">ALNC14_082350</name>
</gene>
<dbReference type="HOGENOM" id="CLU_196331_0_0_1"/>
<dbReference type="AlphaFoldDB" id="F0WLC9"/>
<reference evidence="1" key="1">
    <citation type="journal article" date="2011" name="PLoS Biol.">
        <title>Gene gain and loss during evolution of obligate parasitism in the white rust pathogen of Arabidopsis thaliana.</title>
        <authorList>
            <person name="Kemen E."/>
            <person name="Gardiner A."/>
            <person name="Schultz-Larsen T."/>
            <person name="Kemen A.C."/>
            <person name="Balmuth A.L."/>
            <person name="Robert-Seilaniantz A."/>
            <person name="Bailey K."/>
            <person name="Holub E."/>
            <person name="Studholme D.J."/>
            <person name="Maclean D."/>
            <person name="Jones J.D."/>
        </authorList>
    </citation>
    <scope>NUCLEOTIDE SEQUENCE</scope>
</reference>
<accession>F0WLC9</accession>
<protein>
    <submittedName>
        <fullName evidence="1">AlNc14C143G7317 protein</fullName>
    </submittedName>
</protein>
<name>F0WLC9_9STRA</name>
<evidence type="ECO:0000313" key="1">
    <source>
        <dbReference type="EMBL" id="CCA22092.1"/>
    </source>
</evidence>
<proteinExistence type="predicted"/>
<organism evidence="1">
    <name type="scientific">Albugo laibachii Nc14</name>
    <dbReference type="NCBI Taxonomy" id="890382"/>
    <lineage>
        <taxon>Eukaryota</taxon>
        <taxon>Sar</taxon>
        <taxon>Stramenopiles</taxon>
        <taxon>Oomycota</taxon>
        <taxon>Peronosporomycetes</taxon>
        <taxon>Albuginales</taxon>
        <taxon>Albuginaceae</taxon>
        <taxon>Albugo</taxon>
    </lineage>
</organism>